<keyword evidence="2" id="KW-0560">Oxidoreductase</keyword>
<dbReference type="SUPFAM" id="SSF51735">
    <property type="entry name" value="NAD(P)-binding Rossmann-fold domains"/>
    <property type="match status" value="1"/>
</dbReference>
<evidence type="ECO:0000256" key="1">
    <source>
        <dbReference type="ARBA" id="ARBA00006484"/>
    </source>
</evidence>
<dbReference type="PANTHER" id="PTHR24321">
    <property type="entry name" value="DEHYDROGENASES, SHORT CHAIN"/>
    <property type="match status" value="1"/>
</dbReference>
<dbReference type="PANTHER" id="PTHR24321:SF8">
    <property type="entry name" value="ESTRADIOL 17-BETA-DEHYDROGENASE 8-RELATED"/>
    <property type="match status" value="1"/>
</dbReference>
<gene>
    <name evidence="3" type="ORF">QIS99_23410</name>
</gene>
<name>A0ABT6RXF6_9ACTN</name>
<dbReference type="RefSeq" id="WP_282515579.1">
    <property type="nucleotide sequence ID" value="NZ_JASCIR010000023.1"/>
</dbReference>
<dbReference type="InterPro" id="IPR002347">
    <property type="entry name" value="SDR_fam"/>
</dbReference>
<dbReference type="EMBL" id="JASCIR010000023">
    <property type="protein sequence ID" value="MDI3389121.1"/>
    <property type="molecule type" value="Genomic_DNA"/>
</dbReference>
<proteinExistence type="inferred from homology"/>
<evidence type="ECO:0000313" key="3">
    <source>
        <dbReference type="EMBL" id="MDI3389121.1"/>
    </source>
</evidence>
<dbReference type="Gene3D" id="3.40.50.720">
    <property type="entry name" value="NAD(P)-binding Rossmann-like Domain"/>
    <property type="match status" value="1"/>
</dbReference>
<dbReference type="Pfam" id="PF13561">
    <property type="entry name" value="adh_short_C2"/>
    <property type="match status" value="1"/>
</dbReference>
<comment type="similarity">
    <text evidence="1">Belongs to the short-chain dehydrogenases/reductases (SDR) family.</text>
</comment>
<accession>A0ABT6RXF6</accession>
<sequence>MGTIAVTGAASGMGASIAARLTDQGHRVIGVDLRGTDVDADLGTPQGRAAAAVEVTRLADGRLDGFVPFAGVSGGAGRPASLLVSVNYFGAIGLLEQLRPTLAAAGESSVVLASSNSVTTQPGWNPKLAEACLAGGEEAARALADSLTDEGGVLTYPATKAAIAYYTRTRAADYIADGIRLNAIAPGFIDTPMTQAAQKDPRTAAGVEAFLKSIPAGRAGCPDEVAELVLFLLSAKSGYCVGTLMYCDGGLDARLRGLDWPKARTPEA</sequence>
<dbReference type="InterPro" id="IPR036291">
    <property type="entry name" value="NAD(P)-bd_dom_sf"/>
</dbReference>
<organism evidence="3 4">
    <name type="scientific">Streptomyces solicavernae</name>
    <dbReference type="NCBI Taxonomy" id="3043614"/>
    <lineage>
        <taxon>Bacteria</taxon>
        <taxon>Bacillati</taxon>
        <taxon>Actinomycetota</taxon>
        <taxon>Actinomycetes</taxon>
        <taxon>Kitasatosporales</taxon>
        <taxon>Streptomycetaceae</taxon>
        <taxon>Streptomyces</taxon>
    </lineage>
</organism>
<comment type="caution">
    <text evidence="3">The sequence shown here is derived from an EMBL/GenBank/DDBJ whole genome shotgun (WGS) entry which is preliminary data.</text>
</comment>
<protein>
    <submittedName>
        <fullName evidence="3">SDR family oxidoreductase</fullName>
    </submittedName>
</protein>
<dbReference type="Proteomes" id="UP001224661">
    <property type="component" value="Unassembled WGS sequence"/>
</dbReference>
<evidence type="ECO:0000313" key="4">
    <source>
        <dbReference type="Proteomes" id="UP001224661"/>
    </source>
</evidence>
<keyword evidence="4" id="KW-1185">Reference proteome</keyword>
<dbReference type="PRINTS" id="PR00081">
    <property type="entry name" value="GDHRDH"/>
</dbReference>
<reference evidence="3 4" key="1">
    <citation type="submission" date="2023-05" db="EMBL/GenBank/DDBJ databases">
        <title>Draft genome sequence of Streptomyces sp. B-S-A8 isolated from a cave soil in Thailand.</title>
        <authorList>
            <person name="Chamroensaksri N."/>
            <person name="Muangham S."/>
        </authorList>
    </citation>
    <scope>NUCLEOTIDE SEQUENCE [LARGE SCALE GENOMIC DNA]</scope>
    <source>
        <strain evidence="3 4">B-S-A8</strain>
    </source>
</reference>
<evidence type="ECO:0000256" key="2">
    <source>
        <dbReference type="ARBA" id="ARBA00023002"/>
    </source>
</evidence>